<sequence length="455" mass="51831">MNMPEQSDIPGDGTLDELNKIKMKNLCFRKRSNENVNSPANFDLSGLNTPVDELSHANIQNLNVSDFRSLTQQSNREDCYSRIENVMRLKSMYSEAINGVFSAEPKNILIVTKPRNHSLVYLTADITKFLLSSTSPESKVFVDKRLANSKRFVANDILNDLELHEDRIGFWTPYICLIKPTKFDLIITVGDNATVLYASWLFQKLCPPVLTLSDTDVPGFLTHFSAAEYKKHINYMLNSRISLRFSSRLECSYHKYNAETKQYSHVSTNYVLDEIQVSRGEHPYISNLNLYNNSELMTIVQADGLIVSTPTGSTNMSMNAGGSLVHPALNALLITPICPHCLSFRPVILPDYSVINIEIPLDSRASAFYSADGHSKTEMTRGDYLSIVTSQYPFTTIQNPHKQWTKILEDKLRWNVRERQKPFSRKQSMIFNKDTTDDKFDITENSYNRESAENT</sequence>
<dbReference type="Pfam" id="PF20143">
    <property type="entry name" value="NAD_kinase_C"/>
    <property type="match status" value="1"/>
</dbReference>
<dbReference type="HAMAP" id="MF_00361">
    <property type="entry name" value="NAD_kinase"/>
    <property type="match status" value="1"/>
</dbReference>
<keyword evidence="4" id="KW-0521">NADP</keyword>
<dbReference type="RefSeq" id="XP_056039386.1">
    <property type="nucleotide sequence ID" value="XM_056183207.1"/>
</dbReference>
<evidence type="ECO:0000313" key="6">
    <source>
        <dbReference type="EMBL" id="WBW75143.1"/>
    </source>
</evidence>
<dbReference type="GO" id="GO:0003951">
    <property type="term" value="F:NAD+ kinase activity"/>
    <property type="evidence" value="ECO:0007669"/>
    <property type="project" value="InterPro"/>
</dbReference>
<evidence type="ECO:0000256" key="5">
    <source>
        <dbReference type="ARBA" id="ARBA00023027"/>
    </source>
</evidence>
<dbReference type="Gene3D" id="2.60.200.30">
    <property type="entry name" value="Probable inorganic polyphosphate/atp-NAD kinase, domain 2"/>
    <property type="match status" value="1"/>
</dbReference>
<keyword evidence="7" id="KW-1185">Reference proteome</keyword>
<dbReference type="InterPro" id="IPR017438">
    <property type="entry name" value="ATP-NAD_kinase_N"/>
</dbReference>
<keyword evidence="5" id="KW-0520">NAD</keyword>
<dbReference type="Proteomes" id="UP001212411">
    <property type="component" value="Chromosome 3"/>
</dbReference>
<name>A0AAE9WJG9_9SCHI</name>
<accession>A0AAE9WJG9</accession>
<dbReference type="Pfam" id="PF01513">
    <property type="entry name" value="NAD_kinase"/>
    <property type="match status" value="1"/>
</dbReference>
<dbReference type="PANTHER" id="PTHR20275">
    <property type="entry name" value="NAD KINASE"/>
    <property type="match status" value="1"/>
</dbReference>
<gene>
    <name evidence="6" type="ORF">SOMG_04422</name>
</gene>
<dbReference type="Gene3D" id="3.40.50.10330">
    <property type="entry name" value="Probable inorganic polyphosphate/atp-NAD kinase, domain 1"/>
    <property type="match status" value="1"/>
</dbReference>
<evidence type="ECO:0000256" key="3">
    <source>
        <dbReference type="ARBA" id="ARBA00022777"/>
    </source>
</evidence>
<dbReference type="GeneID" id="80877896"/>
<dbReference type="PANTHER" id="PTHR20275:SF0">
    <property type="entry name" value="NAD KINASE"/>
    <property type="match status" value="1"/>
</dbReference>
<dbReference type="GO" id="GO:0006741">
    <property type="term" value="P:NADP+ biosynthetic process"/>
    <property type="evidence" value="ECO:0007669"/>
    <property type="project" value="InterPro"/>
</dbReference>
<comment type="similarity">
    <text evidence="1">Belongs to the NAD kinase family.</text>
</comment>
<evidence type="ECO:0000256" key="1">
    <source>
        <dbReference type="ARBA" id="ARBA00010995"/>
    </source>
</evidence>
<dbReference type="InterPro" id="IPR016064">
    <property type="entry name" value="NAD/diacylglycerol_kinase_sf"/>
</dbReference>
<evidence type="ECO:0000313" key="7">
    <source>
        <dbReference type="Proteomes" id="UP001212411"/>
    </source>
</evidence>
<dbReference type="GO" id="GO:0019674">
    <property type="term" value="P:NAD+ metabolic process"/>
    <property type="evidence" value="ECO:0007669"/>
    <property type="project" value="InterPro"/>
</dbReference>
<dbReference type="KEGG" id="som:SOMG_04422"/>
<dbReference type="InterPro" id="IPR017437">
    <property type="entry name" value="ATP-NAD_kinase_PpnK-typ_C"/>
</dbReference>
<dbReference type="InterPro" id="IPR002504">
    <property type="entry name" value="NADK"/>
</dbReference>
<keyword evidence="3 6" id="KW-0418">Kinase</keyword>
<organism evidence="6 7">
    <name type="scientific">Schizosaccharomyces osmophilus</name>
    <dbReference type="NCBI Taxonomy" id="2545709"/>
    <lineage>
        <taxon>Eukaryota</taxon>
        <taxon>Fungi</taxon>
        <taxon>Dikarya</taxon>
        <taxon>Ascomycota</taxon>
        <taxon>Taphrinomycotina</taxon>
        <taxon>Schizosaccharomycetes</taxon>
        <taxon>Schizosaccharomycetales</taxon>
        <taxon>Schizosaccharomycetaceae</taxon>
        <taxon>Schizosaccharomyces</taxon>
    </lineage>
</organism>
<protein>
    <submittedName>
        <fullName evidence="6">NAD/NADH kinase</fullName>
    </submittedName>
</protein>
<evidence type="ECO:0000256" key="4">
    <source>
        <dbReference type="ARBA" id="ARBA00022857"/>
    </source>
</evidence>
<proteinExistence type="inferred from homology"/>
<dbReference type="AlphaFoldDB" id="A0AAE9WJG9"/>
<dbReference type="EMBL" id="CP115613">
    <property type="protein sequence ID" value="WBW75143.1"/>
    <property type="molecule type" value="Genomic_DNA"/>
</dbReference>
<keyword evidence="2" id="KW-0808">Transferase</keyword>
<reference evidence="6 7" key="1">
    <citation type="journal article" date="2023" name="G3 (Bethesda)">
        <title>A high-quality reference genome for the fission yeast Schizosaccharomyces osmophilus.</title>
        <authorList>
            <person name="Jia G.S."/>
            <person name="Zhang W.C."/>
            <person name="Liang Y."/>
            <person name="Liu X.H."/>
            <person name="Rhind N."/>
            <person name="Pidoux A."/>
            <person name="Brysch-Herzberg M."/>
            <person name="Du L.L."/>
        </authorList>
    </citation>
    <scope>NUCLEOTIDE SEQUENCE [LARGE SCALE GENOMIC DNA]</scope>
    <source>
        <strain evidence="6 7">CBS 15793</strain>
    </source>
</reference>
<evidence type="ECO:0000256" key="2">
    <source>
        <dbReference type="ARBA" id="ARBA00022679"/>
    </source>
</evidence>
<dbReference type="SUPFAM" id="SSF111331">
    <property type="entry name" value="NAD kinase/diacylglycerol kinase-like"/>
    <property type="match status" value="1"/>
</dbReference>